<dbReference type="FunFam" id="3.40.50.300:FF:000056">
    <property type="entry name" value="Cell division ATP-binding protein FtsE"/>
    <property type="match status" value="1"/>
</dbReference>
<dbReference type="InterPro" id="IPR003439">
    <property type="entry name" value="ABC_transporter-like_ATP-bd"/>
</dbReference>
<dbReference type="InterPro" id="IPR003593">
    <property type="entry name" value="AAA+_ATPase"/>
</dbReference>
<evidence type="ECO:0000313" key="12">
    <source>
        <dbReference type="EMBL" id="NCJ06119.1"/>
    </source>
</evidence>
<evidence type="ECO:0000256" key="4">
    <source>
        <dbReference type="ARBA" id="ARBA00022475"/>
    </source>
</evidence>
<dbReference type="GO" id="GO:0005524">
    <property type="term" value="F:ATP binding"/>
    <property type="evidence" value="ECO:0007669"/>
    <property type="project" value="UniProtKB-UniRule"/>
</dbReference>
<keyword evidence="3" id="KW-0813">Transport</keyword>
<dbReference type="GO" id="GO:0051301">
    <property type="term" value="P:cell division"/>
    <property type="evidence" value="ECO:0007669"/>
    <property type="project" value="UniProtKB-UniRule"/>
</dbReference>
<accession>A0A8K1ZVX6</accession>
<dbReference type="SUPFAM" id="SSF52540">
    <property type="entry name" value="P-loop containing nucleoside triphosphate hydrolases"/>
    <property type="match status" value="1"/>
</dbReference>
<keyword evidence="5 10" id="KW-0132">Cell division</keyword>
<gene>
    <name evidence="10 12" type="primary">ftsE</name>
    <name evidence="12" type="ORF">GS597_06230</name>
</gene>
<evidence type="ECO:0000313" key="13">
    <source>
        <dbReference type="Proteomes" id="UP000607397"/>
    </source>
</evidence>
<keyword evidence="4 10" id="KW-1003">Cell membrane</keyword>
<comment type="similarity">
    <text evidence="1 10">Belongs to the ABC transporter superfamily.</text>
</comment>
<dbReference type="CDD" id="cd03255">
    <property type="entry name" value="ABC_MJ0796_LolCDE_FtsE"/>
    <property type="match status" value="1"/>
</dbReference>
<evidence type="ECO:0000256" key="5">
    <source>
        <dbReference type="ARBA" id="ARBA00022618"/>
    </source>
</evidence>
<comment type="subunit">
    <text evidence="10">Homodimer. Forms a membrane-associated complex with FtsX.</text>
</comment>
<dbReference type="InterPro" id="IPR027417">
    <property type="entry name" value="P-loop_NTPase"/>
</dbReference>
<dbReference type="GO" id="GO:0016887">
    <property type="term" value="F:ATP hydrolysis activity"/>
    <property type="evidence" value="ECO:0007669"/>
    <property type="project" value="InterPro"/>
</dbReference>
<dbReference type="Gene3D" id="3.40.50.300">
    <property type="entry name" value="P-loop containing nucleotide triphosphate hydrolases"/>
    <property type="match status" value="1"/>
</dbReference>
<dbReference type="PANTHER" id="PTHR24220">
    <property type="entry name" value="IMPORT ATP-BINDING PROTEIN"/>
    <property type="match status" value="1"/>
</dbReference>
<evidence type="ECO:0000256" key="10">
    <source>
        <dbReference type="RuleBase" id="RU365094"/>
    </source>
</evidence>
<dbReference type="Proteomes" id="UP000607397">
    <property type="component" value="Unassembled WGS sequence"/>
</dbReference>
<evidence type="ECO:0000256" key="8">
    <source>
        <dbReference type="ARBA" id="ARBA00023136"/>
    </source>
</evidence>
<dbReference type="EMBL" id="WVIC01000009">
    <property type="protein sequence ID" value="NCJ06119.1"/>
    <property type="molecule type" value="Genomic_DNA"/>
</dbReference>
<evidence type="ECO:0000256" key="2">
    <source>
        <dbReference type="ARBA" id="ARBA00020019"/>
    </source>
</evidence>
<dbReference type="InterPro" id="IPR017871">
    <property type="entry name" value="ABC_transporter-like_CS"/>
</dbReference>
<organism evidence="12 13">
    <name type="scientific">Petrachloros mirabilis ULC683</name>
    <dbReference type="NCBI Taxonomy" id="2781853"/>
    <lineage>
        <taxon>Bacteria</taxon>
        <taxon>Bacillati</taxon>
        <taxon>Cyanobacteriota</taxon>
        <taxon>Cyanophyceae</taxon>
        <taxon>Synechococcales</taxon>
        <taxon>Petrachlorosaceae</taxon>
        <taxon>Petrachloros</taxon>
        <taxon>Petrachloros mirabilis</taxon>
    </lineage>
</organism>
<keyword evidence="8 10" id="KW-0472">Membrane</keyword>
<dbReference type="InterPro" id="IPR017911">
    <property type="entry name" value="MacB-like_ATP-bd"/>
</dbReference>
<feature type="domain" description="ABC transporter" evidence="11">
    <location>
        <begin position="32"/>
        <end position="257"/>
    </location>
</feature>
<dbReference type="SMART" id="SM00382">
    <property type="entry name" value="AAA"/>
    <property type="match status" value="1"/>
</dbReference>
<dbReference type="Pfam" id="PF00005">
    <property type="entry name" value="ABC_tran"/>
    <property type="match status" value="1"/>
</dbReference>
<comment type="caution">
    <text evidence="12">The sequence shown here is derived from an EMBL/GenBank/DDBJ whole genome shotgun (WGS) entry which is preliminary data.</text>
</comment>
<proteinExistence type="inferred from homology"/>
<reference evidence="12" key="1">
    <citation type="submission" date="2019-12" db="EMBL/GenBank/DDBJ databases">
        <title>High-Quality draft genome sequences of three cyanobacteria isolated from the limestone walls of the Old Cathedral of Coimbra.</title>
        <authorList>
            <person name="Tiago I."/>
            <person name="Soares F."/>
            <person name="Portugal A."/>
        </authorList>
    </citation>
    <scope>NUCLEOTIDE SEQUENCE [LARGE SCALE GENOMIC DNA]</scope>
    <source>
        <strain evidence="12">C</strain>
    </source>
</reference>
<dbReference type="NCBIfam" id="TIGR02673">
    <property type="entry name" value="FtsE"/>
    <property type="match status" value="1"/>
</dbReference>
<keyword evidence="6 10" id="KW-0547">Nucleotide-binding</keyword>
<dbReference type="InterPro" id="IPR015854">
    <property type="entry name" value="ABC_transpr_LolD-like"/>
</dbReference>
<dbReference type="GO" id="GO:0005886">
    <property type="term" value="C:plasma membrane"/>
    <property type="evidence" value="ECO:0007669"/>
    <property type="project" value="UniProtKB-SubCell"/>
</dbReference>
<keyword evidence="9 10" id="KW-0131">Cell cycle</keyword>
<comment type="function">
    <text evidence="10">Part of the ABC transporter FtsEX involved in cellular division.</text>
</comment>
<sequence>MTQAPLRQSVIETILQESQTPTSPTKEHAYSVQLRGVNKVFLQTQFRLQNIHLNVRQGEFLFITGPSGSGKSTLLKLIYGEERADQGEVRVEGQNVGGLRGNRLSMLRRRLGVVFQDYKLISRWTVAENVSFVLRSQGIPRDEVERRLQPTLRLVGLGNKANCLPCQLSGGEQQRASIARAIVGSPRLLLADEPTGNLDHDNAMQVLGILKKLNELGITVMITTHDLYLIERGQARVAHLNQGRLEVLSSEQVTPCEP</sequence>
<evidence type="ECO:0000256" key="3">
    <source>
        <dbReference type="ARBA" id="ARBA00022448"/>
    </source>
</evidence>
<dbReference type="PANTHER" id="PTHR24220:SF470">
    <property type="entry name" value="CELL DIVISION ATP-BINDING PROTEIN FTSE"/>
    <property type="match status" value="1"/>
</dbReference>
<evidence type="ECO:0000256" key="9">
    <source>
        <dbReference type="ARBA" id="ARBA00023306"/>
    </source>
</evidence>
<evidence type="ECO:0000256" key="1">
    <source>
        <dbReference type="ARBA" id="ARBA00005417"/>
    </source>
</evidence>
<dbReference type="PROSITE" id="PS50893">
    <property type="entry name" value="ABC_TRANSPORTER_2"/>
    <property type="match status" value="1"/>
</dbReference>
<dbReference type="GO" id="GO:0022857">
    <property type="term" value="F:transmembrane transporter activity"/>
    <property type="evidence" value="ECO:0007669"/>
    <property type="project" value="TreeGrafter"/>
</dbReference>
<dbReference type="PROSITE" id="PS00211">
    <property type="entry name" value="ABC_TRANSPORTER_1"/>
    <property type="match status" value="1"/>
</dbReference>
<evidence type="ECO:0000256" key="7">
    <source>
        <dbReference type="ARBA" id="ARBA00022840"/>
    </source>
</evidence>
<name>A0A8K1ZVX6_9CYAN</name>
<evidence type="ECO:0000259" key="11">
    <source>
        <dbReference type="PROSITE" id="PS50893"/>
    </source>
</evidence>
<dbReference type="AlphaFoldDB" id="A0A8K1ZVX6"/>
<comment type="subcellular location">
    <subcellularLocation>
        <location evidence="10">Cell membrane</location>
        <topology evidence="10">Peripheral membrane protein</topology>
        <orientation evidence="10">Cytoplasmic side</orientation>
    </subcellularLocation>
</comment>
<keyword evidence="13" id="KW-1185">Reference proteome</keyword>
<protein>
    <recommendedName>
        <fullName evidence="2 10">Cell division ATP-binding protein FtsE</fullName>
    </recommendedName>
</protein>
<dbReference type="InterPro" id="IPR005286">
    <property type="entry name" value="Cell_div_FtsE"/>
</dbReference>
<keyword evidence="7 10" id="KW-0067">ATP-binding</keyword>
<evidence type="ECO:0000256" key="6">
    <source>
        <dbReference type="ARBA" id="ARBA00022741"/>
    </source>
</evidence>
<dbReference type="RefSeq" id="WP_161824595.1">
    <property type="nucleotide sequence ID" value="NZ_WVIC01000009.1"/>
</dbReference>